<feature type="domain" description="Gram-positive cocci surface proteins LPxTG" evidence="6">
    <location>
        <begin position="108"/>
        <end position="147"/>
    </location>
</feature>
<dbReference type="Proteomes" id="UP000183687">
    <property type="component" value="Unassembled WGS sequence"/>
</dbReference>
<keyword evidence="4" id="KW-0572">Peptidoglycan-anchor</keyword>
<keyword evidence="2" id="KW-0964">Secreted</keyword>
<feature type="compositionally biased region" description="Polar residues" evidence="5">
    <location>
        <begin position="94"/>
        <end position="119"/>
    </location>
</feature>
<evidence type="ECO:0000256" key="4">
    <source>
        <dbReference type="ARBA" id="ARBA00023088"/>
    </source>
</evidence>
<accession>A0AB38A8G3</accession>
<keyword evidence="1" id="KW-0134">Cell wall</keyword>
<evidence type="ECO:0000256" key="3">
    <source>
        <dbReference type="ARBA" id="ARBA00022729"/>
    </source>
</evidence>
<keyword evidence="3" id="KW-0732">Signal</keyword>
<dbReference type="RefSeq" id="WP_002563855.1">
    <property type="nucleotide sequence ID" value="NZ_CALJSN010000003.1"/>
</dbReference>
<evidence type="ECO:0000256" key="2">
    <source>
        <dbReference type="ARBA" id="ARBA00022525"/>
    </source>
</evidence>
<evidence type="ECO:0000313" key="8">
    <source>
        <dbReference type="Proteomes" id="UP000183687"/>
    </source>
</evidence>
<evidence type="ECO:0000313" key="7">
    <source>
        <dbReference type="EMBL" id="SEC28806.1"/>
    </source>
</evidence>
<dbReference type="Pfam" id="PF00746">
    <property type="entry name" value="Gram_pos_anchor"/>
    <property type="match status" value="1"/>
</dbReference>
<organism evidence="7 8">
    <name type="scientific">Atopobium minutum</name>
    <dbReference type="NCBI Taxonomy" id="1381"/>
    <lineage>
        <taxon>Bacteria</taxon>
        <taxon>Bacillati</taxon>
        <taxon>Actinomycetota</taxon>
        <taxon>Coriobacteriia</taxon>
        <taxon>Coriobacteriales</taxon>
        <taxon>Atopobiaceae</taxon>
        <taxon>Atopobium</taxon>
    </lineage>
</organism>
<dbReference type="NCBIfam" id="TIGR01167">
    <property type="entry name" value="LPXTG_anchor"/>
    <property type="match status" value="1"/>
</dbReference>
<reference evidence="7 8" key="1">
    <citation type="submission" date="2016-10" db="EMBL/GenBank/DDBJ databases">
        <authorList>
            <person name="Varghese N."/>
            <person name="Submissions S."/>
        </authorList>
    </citation>
    <scope>NUCLEOTIDE SEQUENCE [LARGE SCALE GENOMIC DNA]</scope>
    <source>
        <strain evidence="7 8">DSM 20586</strain>
    </source>
</reference>
<gene>
    <name evidence="7" type="ORF">SAMN04489746_1600</name>
</gene>
<dbReference type="AlphaFoldDB" id="A0AB38A8G3"/>
<comment type="caution">
    <text evidence="7">The sequence shown here is derived from an EMBL/GenBank/DDBJ whole genome shotgun (WGS) entry which is preliminary data.</text>
</comment>
<name>A0AB38A8G3_9ACTN</name>
<proteinExistence type="predicted"/>
<evidence type="ECO:0000256" key="5">
    <source>
        <dbReference type="SAM" id="MobiDB-lite"/>
    </source>
</evidence>
<dbReference type="EMBL" id="FNSH01000002">
    <property type="protein sequence ID" value="SEC28806.1"/>
    <property type="molecule type" value="Genomic_DNA"/>
</dbReference>
<evidence type="ECO:0000259" key="6">
    <source>
        <dbReference type="Pfam" id="PF00746"/>
    </source>
</evidence>
<dbReference type="InterPro" id="IPR019931">
    <property type="entry name" value="LPXTG_anchor"/>
</dbReference>
<protein>
    <submittedName>
        <fullName evidence="7">LPXTG-motif cell wall anchor domain-containing protein</fullName>
    </submittedName>
</protein>
<evidence type="ECO:0000256" key="1">
    <source>
        <dbReference type="ARBA" id="ARBA00022512"/>
    </source>
</evidence>
<sequence length="154" mass="16142">MRALDTWMNPGFIYENGKLRGNNSYKYFIDAKAGAVSFGYTDGIQLSAWVPTTLKDTDTKTLNITAKVTAIPDKPVTPPAGNNDPANKPGANKPGTTNKPGANKPGASQNKKQALPQTGDSQLAVLPLTAGTIAAVAGAVLTGKSRVKDFLNNK</sequence>
<feature type="region of interest" description="Disordered" evidence="5">
    <location>
        <begin position="68"/>
        <end position="119"/>
    </location>
</feature>